<dbReference type="PANTHER" id="PTHR34069">
    <property type="entry name" value="3-OXOACYL-[ACYL-CARRIER-PROTEIN] SYNTHASE 3"/>
    <property type="match status" value="1"/>
</dbReference>
<dbReference type="SUPFAM" id="SSF53901">
    <property type="entry name" value="Thiolase-like"/>
    <property type="match status" value="2"/>
</dbReference>
<dbReference type="Gene3D" id="3.40.47.10">
    <property type="match status" value="2"/>
</dbReference>
<keyword evidence="2 4" id="KW-0012">Acyltransferase</keyword>
<name>A0A1P8WLC3_9PLAN</name>
<dbReference type="EC" id="2.3.1.180" evidence="4"/>
<accession>A0A1P8WLC3</accession>
<feature type="domain" description="Beta-ketoacyl-[acyl-carrier-protein] synthase III C-terminal" evidence="3">
    <location>
        <begin position="276"/>
        <end position="352"/>
    </location>
</feature>
<evidence type="ECO:0000313" key="4">
    <source>
        <dbReference type="EMBL" id="APZ94864.1"/>
    </source>
</evidence>
<sequence>MKDTSFHNDSASDFIGLSAVVDVFDQDELFDQLDNEAVLALSQLGGNRGFSDIRAIKKSTGISNRRLLKSAMRPIDVAVQLCRRLECVTDMRLGDFQHILLCHSHTDVHACEVLAAEITTAFNLPTGSIAAFNFGCSGFLKLAAEGSLLLEDCDRGSKVALLSVETPEYWHDGSDRLFCGIVSAGATAAVLEVGHGLPMSVVRSDDFRIPAERRPNPDPLFHKETAEVFDFRGVLGDRTVMRMNPEPVFLNGIELMLDNLRSALLSIQCAPGQRVIVAPHQPSGKLLKALVAAARTEFPEIEFLNNLEFYGNTISSSVPTLVSRLDEVLERNKIAPLNDGDHLILLAAGICMTEIADHMSAGHACLTWKNGVLNEKADVTSTVDAQVYVGEPGR</sequence>
<evidence type="ECO:0000256" key="1">
    <source>
        <dbReference type="ARBA" id="ARBA00022679"/>
    </source>
</evidence>
<dbReference type="STRING" id="1891926.Fuma_04514"/>
<dbReference type="KEGG" id="fmr:Fuma_04514"/>
<dbReference type="PANTHER" id="PTHR34069:SF2">
    <property type="entry name" value="BETA-KETOACYL-[ACYL-CARRIER-PROTEIN] SYNTHASE III"/>
    <property type="match status" value="1"/>
</dbReference>
<dbReference type="OrthoDB" id="261418at2"/>
<proteinExistence type="predicted"/>
<evidence type="ECO:0000313" key="5">
    <source>
        <dbReference type="Proteomes" id="UP000187735"/>
    </source>
</evidence>
<dbReference type="GO" id="GO:0044550">
    <property type="term" value="P:secondary metabolite biosynthetic process"/>
    <property type="evidence" value="ECO:0007669"/>
    <property type="project" value="TreeGrafter"/>
</dbReference>
<keyword evidence="5" id="KW-1185">Reference proteome</keyword>
<dbReference type="AlphaFoldDB" id="A0A1P8WLC3"/>
<reference evidence="4 5" key="1">
    <citation type="journal article" date="2016" name="Front. Microbiol.">
        <title>Fuerstia marisgermanicae gen. nov., sp. nov., an Unusual Member of the Phylum Planctomycetes from the German Wadden Sea.</title>
        <authorList>
            <person name="Kohn T."/>
            <person name="Heuer A."/>
            <person name="Jogler M."/>
            <person name="Vollmers J."/>
            <person name="Boedeker C."/>
            <person name="Bunk B."/>
            <person name="Rast P."/>
            <person name="Borchert D."/>
            <person name="Glockner I."/>
            <person name="Freese H.M."/>
            <person name="Klenk H.P."/>
            <person name="Overmann J."/>
            <person name="Kaster A.K."/>
            <person name="Rohde M."/>
            <person name="Wiegand S."/>
            <person name="Jogler C."/>
        </authorList>
    </citation>
    <scope>NUCLEOTIDE SEQUENCE [LARGE SCALE GENOMIC DNA]</scope>
    <source>
        <strain evidence="4 5">NH11</strain>
    </source>
</reference>
<dbReference type="InterPro" id="IPR016039">
    <property type="entry name" value="Thiolase-like"/>
</dbReference>
<gene>
    <name evidence="4" type="primary">fabH_2</name>
    <name evidence="4" type="ORF">Fuma_04514</name>
</gene>
<dbReference type="GO" id="GO:0033818">
    <property type="term" value="F:beta-ketoacyl-acyl-carrier-protein synthase III activity"/>
    <property type="evidence" value="ECO:0007669"/>
    <property type="project" value="UniProtKB-EC"/>
</dbReference>
<dbReference type="Proteomes" id="UP000187735">
    <property type="component" value="Chromosome"/>
</dbReference>
<protein>
    <submittedName>
        <fullName evidence="4">3-oxoacyl-[acyl-carrier-protein] synthase 3</fullName>
        <ecNumber evidence="4">2.3.1.180</ecNumber>
    </submittedName>
</protein>
<keyword evidence="1 4" id="KW-0808">Transferase</keyword>
<dbReference type="Pfam" id="PF08541">
    <property type="entry name" value="ACP_syn_III_C"/>
    <property type="match status" value="1"/>
</dbReference>
<organism evidence="4 5">
    <name type="scientific">Fuerstiella marisgermanici</name>
    <dbReference type="NCBI Taxonomy" id="1891926"/>
    <lineage>
        <taxon>Bacteria</taxon>
        <taxon>Pseudomonadati</taxon>
        <taxon>Planctomycetota</taxon>
        <taxon>Planctomycetia</taxon>
        <taxon>Planctomycetales</taxon>
        <taxon>Planctomycetaceae</taxon>
        <taxon>Fuerstiella</taxon>
    </lineage>
</organism>
<evidence type="ECO:0000256" key="2">
    <source>
        <dbReference type="ARBA" id="ARBA00023315"/>
    </source>
</evidence>
<dbReference type="InterPro" id="IPR013747">
    <property type="entry name" value="ACP_syn_III_C"/>
</dbReference>
<dbReference type="RefSeq" id="WP_145944312.1">
    <property type="nucleotide sequence ID" value="NZ_CP017641.1"/>
</dbReference>
<evidence type="ECO:0000259" key="3">
    <source>
        <dbReference type="Pfam" id="PF08541"/>
    </source>
</evidence>
<dbReference type="EMBL" id="CP017641">
    <property type="protein sequence ID" value="APZ94864.1"/>
    <property type="molecule type" value="Genomic_DNA"/>
</dbReference>